<feature type="domain" description="DUF4872" evidence="2">
    <location>
        <begin position="122"/>
        <end position="296"/>
    </location>
</feature>
<gene>
    <name evidence="3" type="ORF">MYP_4258</name>
</gene>
<evidence type="ECO:0000313" key="4">
    <source>
        <dbReference type="Proteomes" id="UP000030185"/>
    </source>
</evidence>
<accession>A0A098LLK4</accession>
<dbReference type="EMBL" id="BBLT01000010">
    <property type="protein sequence ID" value="GAL87028.1"/>
    <property type="molecule type" value="Genomic_DNA"/>
</dbReference>
<evidence type="ECO:0000259" key="1">
    <source>
        <dbReference type="Pfam" id="PF14399"/>
    </source>
</evidence>
<dbReference type="Proteomes" id="UP000030185">
    <property type="component" value="Unassembled WGS sequence"/>
</dbReference>
<dbReference type="eggNOG" id="COG4990">
    <property type="taxonomic scope" value="Bacteria"/>
</dbReference>
<protein>
    <recommendedName>
        <fullName evidence="5">Peptidase</fullName>
    </recommendedName>
</protein>
<organism evidence="3 4">
    <name type="scientific">Sporocytophaga myxococcoides</name>
    <dbReference type="NCBI Taxonomy" id="153721"/>
    <lineage>
        <taxon>Bacteria</taxon>
        <taxon>Pseudomonadati</taxon>
        <taxon>Bacteroidota</taxon>
        <taxon>Cytophagia</taxon>
        <taxon>Cytophagales</taxon>
        <taxon>Cytophagaceae</taxon>
        <taxon>Sporocytophaga</taxon>
    </lineage>
</organism>
<proteinExistence type="predicted"/>
<reference evidence="3 4" key="1">
    <citation type="submission" date="2014-09" db="EMBL/GenBank/DDBJ databases">
        <title>Sporocytophaga myxococcoides PG-01 genome sequencing.</title>
        <authorList>
            <person name="Liu L."/>
            <person name="Gao P.J."/>
            <person name="Chen G.J."/>
            <person name="Wang L.S."/>
        </authorList>
    </citation>
    <scope>NUCLEOTIDE SEQUENCE [LARGE SCALE GENOMIC DNA]</scope>
    <source>
        <strain evidence="3 4">PG-01</strain>
    </source>
</reference>
<dbReference type="Pfam" id="PF14399">
    <property type="entry name" value="BtrH_N"/>
    <property type="match status" value="1"/>
</dbReference>
<comment type="caution">
    <text evidence="3">The sequence shown here is derived from an EMBL/GenBank/DDBJ whole genome shotgun (WGS) entry which is preliminary data.</text>
</comment>
<evidence type="ECO:0008006" key="5">
    <source>
        <dbReference type="Google" id="ProtNLM"/>
    </source>
</evidence>
<dbReference type="STRING" id="153721.MYP_4258"/>
<dbReference type="InterPro" id="IPR026935">
    <property type="entry name" value="BtrH_N"/>
</dbReference>
<dbReference type="Pfam" id="PF16169">
    <property type="entry name" value="DUF4872"/>
    <property type="match status" value="1"/>
</dbReference>
<evidence type="ECO:0000259" key="2">
    <source>
        <dbReference type="Pfam" id="PF16169"/>
    </source>
</evidence>
<name>A0A098LLK4_9BACT</name>
<evidence type="ECO:0000313" key="3">
    <source>
        <dbReference type="EMBL" id="GAL87028.1"/>
    </source>
</evidence>
<dbReference type="AlphaFoldDB" id="A0A098LLK4"/>
<dbReference type="InterPro" id="IPR032369">
    <property type="entry name" value="DUF4872"/>
</dbReference>
<sequence>MVFGIGSGLFFSYLPFVKLNGIPVTSYRILPGWIFKRVSNRLGISMHSTTFRSETKAMEELDRTLEKGLPVGLVTSVFYLPYLPKALRFHFNAHNIVVFGKRNGKYLVSDPVLEETCEIDYDDLVRARFAKGTMPPKGKMYYPTAVPSSFDFKPAIVKGIKQTAGDMLNVPIPLFGVKGIRFLARSLKKWPDKLDERRAILYLGQVIRMQEEIGTGGGGFRFIFGAFLQEASNQLQQPWLQEVAQEVTETGDRWRDFAFEAGRICKGRASSAVSYKTLSDILLECADREKAIFTKLKKITL</sequence>
<feature type="domain" description="Butirosin biosynthesis protein H N-terminal" evidence="1">
    <location>
        <begin position="1"/>
        <end position="111"/>
    </location>
</feature>
<keyword evidence="4" id="KW-1185">Reference proteome</keyword>